<keyword evidence="8" id="KW-1185">Reference proteome</keyword>
<evidence type="ECO:0000313" key="7">
    <source>
        <dbReference type="EMBL" id="PYF81035.1"/>
    </source>
</evidence>
<dbReference type="CDD" id="cd01949">
    <property type="entry name" value="GGDEF"/>
    <property type="match status" value="1"/>
</dbReference>
<dbReference type="SUPFAM" id="SSF55073">
    <property type="entry name" value="Nucleotide cyclase"/>
    <property type="match status" value="1"/>
</dbReference>
<organism evidence="7 8">
    <name type="scientific">Marinomonas alcarazii</name>
    <dbReference type="NCBI Taxonomy" id="491949"/>
    <lineage>
        <taxon>Bacteria</taxon>
        <taxon>Pseudomonadati</taxon>
        <taxon>Pseudomonadota</taxon>
        <taxon>Gammaproteobacteria</taxon>
        <taxon>Oceanospirillales</taxon>
        <taxon>Oceanospirillaceae</taxon>
        <taxon>Marinomonas</taxon>
    </lineage>
</organism>
<dbReference type="EC" id="2.7.7.65" evidence="2"/>
<dbReference type="AlphaFoldDB" id="A0A318V496"/>
<gene>
    <name evidence="7" type="ORF">DFP75_105125</name>
</gene>
<dbReference type="RefSeq" id="WP_110575908.1">
    <property type="nucleotide sequence ID" value="NZ_QKLW01000005.1"/>
</dbReference>
<evidence type="ECO:0000256" key="1">
    <source>
        <dbReference type="ARBA" id="ARBA00001946"/>
    </source>
</evidence>
<keyword evidence="5" id="KW-1133">Transmembrane helix</keyword>
<evidence type="ECO:0000256" key="3">
    <source>
        <dbReference type="ARBA" id="ARBA00034247"/>
    </source>
</evidence>
<dbReference type="Gene3D" id="3.30.70.270">
    <property type="match status" value="1"/>
</dbReference>
<dbReference type="NCBIfam" id="TIGR00254">
    <property type="entry name" value="GGDEF"/>
    <property type="match status" value="1"/>
</dbReference>
<dbReference type="PROSITE" id="PS50887">
    <property type="entry name" value="GGDEF"/>
    <property type="match status" value="1"/>
</dbReference>
<accession>A0A318V496</accession>
<protein>
    <recommendedName>
        <fullName evidence="2">diguanylate cyclase</fullName>
        <ecNumber evidence="2">2.7.7.65</ecNumber>
    </recommendedName>
</protein>
<name>A0A318V496_9GAMM</name>
<dbReference type="Pfam" id="PF00990">
    <property type="entry name" value="GGDEF"/>
    <property type="match status" value="1"/>
</dbReference>
<reference evidence="7 8" key="1">
    <citation type="submission" date="2018-06" db="EMBL/GenBank/DDBJ databases">
        <title>Genomic Encyclopedia of Type Strains, Phase III (KMG-III): the genomes of soil and plant-associated and newly described type strains.</title>
        <authorList>
            <person name="Whitman W."/>
        </authorList>
    </citation>
    <scope>NUCLEOTIDE SEQUENCE [LARGE SCALE GENOMIC DNA]</scope>
    <source>
        <strain evidence="7 8">CECT 7730</strain>
    </source>
</reference>
<feature type="domain" description="GGDEF" evidence="6">
    <location>
        <begin position="325"/>
        <end position="452"/>
    </location>
</feature>
<evidence type="ECO:0000256" key="2">
    <source>
        <dbReference type="ARBA" id="ARBA00012528"/>
    </source>
</evidence>
<dbReference type="InterPro" id="IPR000160">
    <property type="entry name" value="GGDEF_dom"/>
</dbReference>
<keyword evidence="5" id="KW-0812">Transmembrane</keyword>
<evidence type="ECO:0000256" key="4">
    <source>
        <dbReference type="SAM" id="Coils"/>
    </source>
</evidence>
<sequence length="452" mass="51944">MFTWLNASMTRKISSLSFVLLAFLFIVILYTAYKSQKIHKDIQEVSKIDIPLLEVIADIEILQLKQHLQMETIRLKGDAFFKSEALKSKSVKRFNEFNYHLSGQLDKAVNILHQGMKFGTVRIGVDEHLSLIEQINKLHSHRIAFEDEFSQFIESDNTGYESSWEALEKQDSLLDDEANDLLINIDQLTVKVASLVEQQELDFMIMNAILGLSALVIGGYLTLYTILSFRRKVGALRGQIETLHRTISPDEDSHISRHQGSDELDELERDLKLLMGRLFLEKENRDEVETQLLELATRDKLTGVFNRHKWDEHIKDELALANRGHHFSLILLDVDHFKKINDTYGHDVGDTVLKLLVKALKRRLRETDILFRVGGEEFAILLRDTHLEDASRLAEQLRRKVEAIDEDNVPQFTISLGVTEYQNSDNQKSIVKRADVLLYEAKDAGRNSVFSG</sequence>
<dbReference type="GO" id="GO:0043709">
    <property type="term" value="P:cell adhesion involved in single-species biofilm formation"/>
    <property type="evidence" value="ECO:0007669"/>
    <property type="project" value="TreeGrafter"/>
</dbReference>
<evidence type="ECO:0000313" key="8">
    <source>
        <dbReference type="Proteomes" id="UP000247551"/>
    </source>
</evidence>
<dbReference type="GO" id="GO:0005886">
    <property type="term" value="C:plasma membrane"/>
    <property type="evidence" value="ECO:0007669"/>
    <property type="project" value="TreeGrafter"/>
</dbReference>
<dbReference type="SMART" id="SM00267">
    <property type="entry name" value="GGDEF"/>
    <property type="match status" value="1"/>
</dbReference>
<keyword evidence="4" id="KW-0175">Coiled coil</keyword>
<dbReference type="FunFam" id="3.30.70.270:FF:000001">
    <property type="entry name" value="Diguanylate cyclase domain protein"/>
    <property type="match status" value="1"/>
</dbReference>
<evidence type="ECO:0000259" key="6">
    <source>
        <dbReference type="PROSITE" id="PS50887"/>
    </source>
</evidence>
<dbReference type="InterPro" id="IPR050469">
    <property type="entry name" value="Diguanylate_Cyclase"/>
</dbReference>
<dbReference type="PANTHER" id="PTHR45138:SF9">
    <property type="entry name" value="DIGUANYLATE CYCLASE DGCM-RELATED"/>
    <property type="match status" value="1"/>
</dbReference>
<evidence type="ECO:0000256" key="5">
    <source>
        <dbReference type="SAM" id="Phobius"/>
    </source>
</evidence>
<dbReference type="EMBL" id="QKLW01000005">
    <property type="protein sequence ID" value="PYF81035.1"/>
    <property type="molecule type" value="Genomic_DNA"/>
</dbReference>
<dbReference type="InterPro" id="IPR029787">
    <property type="entry name" value="Nucleotide_cyclase"/>
</dbReference>
<dbReference type="Proteomes" id="UP000247551">
    <property type="component" value="Unassembled WGS sequence"/>
</dbReference>
<dbReference type="GO" id="GO:1902201">
    <property type="term" value="P:negative regulation of bacterial-type flagellum-dependent cell motility"/>
    <property type="evidence" value="ECO:0007669"/>
    <property type="project" value="TreeGrafter"/>
</dbReference>
<dbReference type="InterPro" id="IPR043128">
    <property type="entry name" value="Rev_trsase/Diguanyl_cyclase"/>
</dbReference>
<comment type="catalytic activity">
    <reaction evidence="3">
        <text>2 GTP = 3',3'-c-di-GMP + 2 diphosphate</text>
        <dbReference type="Rhea" id="RHEA:24898"/>
        <dbReference type="ChEBI" id="CHEBI:33019"/>
        <dbReference type="ChEBI" id="CHEBI:37565"/>
        <dbReference type="ChEBI" id="CHEBI:58805"/>
        <dbReference type="EC" id="2.7.7.65"/>
    </reaction>
</comment>
<dbReference type="PANTHER" id="PTHR45138">
    <property type="entry name" value="REGULATORY COMPONENTS OF SENSORY TRANSDUCTION SYSTEM"/>
    <property type="match status" value="1"/>
</dbReference>
<keyword evidence="5" id="KW-0472">Membrane</keyword>
<feature type="coiled-coil region" evidence="4">
    <location>
        <begin position="257"/>
        <end position="284"/>
    </location>
</feature>
<comment type="caution">
    <text evidence="7">The sequence shown here is derived from an EMBL/GenBank/DDBJ whole genome shotgun (WGS) entry which is preliminary data.</text>
</comment>
<proteinExistence type="predicted"/>
<feature type="transmembrane region" description="Helical" evidence="5">
    <location>
        <begin position="203"/>
        <end position="227"/>
    </location>
</feature>
<comment type="cofactor">
    <cofactor evidence="1">
        <name>Mg(2+)</name>
        <dbReference type="ChEBI" id="CHEBI:18420"/>
    </cofactor>
</comment>
<dbReference type="GO" id="GO:0052621">
    <property type="term" value="F:diguanylate cyclase activity"/>
    <property type="evidence" value="ECO:0007669"/>
    <property type="project" value="UniProtKB-EC"/>
</dbReference>